<evidence type="ECO:0000256" key="1">
    <source>
        <dbReference type="SAM" id="SignalP"/>
    </source>
</evidence>
<name>A0A4R0EPC9_9GAMM</name>
<protein>
    <submittedName>
        <fullName evidence="3">Triacylglycerol lipase</fullName>
    </submittedName>
</protein>
<evidence type="ECO:0000313" key="4">
    <source>
        <dbReference type="Proteomes" id="UP000291380"/>
    </source>
</evidence>
<reference evidence="3 4" key="1">
    <citation type="submission" date="2019-02" db="EMBL/GenBank/DDBJ databases">
        <title>High diversity of culturable Acinetobacter species in natural soil and water ecosystems.</title>
        <authorList>
            <person name="Radolfova-Krizova L."/>
            <person name="Nemec A."/>
        </authorList>
    </citation>
    <scope>NUCLEOTIDE SEQUENCE [LARGE SCALE GENOMIC DNA]</scope>
    <source>
        <strain evidence="3 4">ANC 4281</strain>
    </source>
</reference>
<evidence type="ECO:0000313" key="3">
    <source>
        <dbReference type="EMBL" id="TCB60653.1"/>
    </source>
</evidence>
<dbReference type="InterPro" id="IPR000073">
    <property type="entry name" value="AB_hydrolase_1"/>
</dbReference>
<dbReference type="Gene3D" id="3.40.50.1820">
    <property type="entry name" value="alpha/beta hydrolase"/>
    <property type="match status" value="1"/>
</dbReference>
<dbReference type="Proteomes" id="UP000291380">
    <property type="component" value="Unassembled WGS sequence"/>
</dbReference>
<comment type="caution">
    <text evidence="3">The sequence shown here is derived from an EMBL/GenBank/DDBJ whole genome shotgun (WGS) entry which is preliminary data.</text>
</comment>
<organism evidence="3 4">
    <name type="scientific">Acinetobacter terrae</name>
    <dbReference type="NCBI Taxonomy" id="2731247"/>
    <lineage>
        <taxon>Bacteria</taxon>
        <taxon>Pseudomonadati</taxon>
        <taxon>Pseudomonadota</taxon>
        <taxon>Gammaproteobacteria</taxon>
        <taxon>Moraxellales</taxon>
        <taxon>Moraxellaceae</taxon>
        <taxon>Acinetobacter</taxon>
        <taxon>Acinetobacter Taxon 24</taxon>
    </lineage>
</organism>
<feature type="signal peptide" evidence="1">
    <location>
        <begin position="1"/>
        <end position="26"/>
    </location>
</feature>
<sequence>MKWNSKALVCAILSSAAIALPQMASAGQASQITDKATSSYAKTKYPLVFAHGMGGWIRAGTDELGVDYWYQILPDLARNGANIWATRVTPFNSSEVRGEQLLQQVDEILALTGAKKVNLLGHSHGGHSIAYVSNVAPYQVASSTAISSPLKGSKVADYIIAAEGTTLEGPLVSVVNFASKMLVWAQGLDPNSFPHDSLGAGKSLSVAGSTDFQTRYPLGMPKTACGEGSATEKGISFYSFSGTGTVTNPLDPDMLLGVTAKLTDPKGDNDGLVSRCSAKYGKTIRDNYNWNHLDAINQFFGLTAFLAPDPVSVYRQHANRLKLQGL</sequence>
<feature type="domain" description="AB hydrolase-1" evidence="2">
    <location>
        <begin position="45"/>
        <end position="149"/>
    </location>
</feature>
<accession>A0A4R0EPC9</accession>
<keyword evidence="1" id="KW-0732">Signal</keyword>
<dbReference type="AlphaFoldDB" id="A0A4R0EPC9"/>
<dbReference type="OrthoDB" id="2004167at2"/>
<dbReference type="EMBL" id="SJOA01000004">
    <property type="protein sequence ID" value="TCB60653.1"/>
    <property type="molecule type" value="Genomic_DNA"/>
</dbReference>
<evidence type="ECO:0000259" key="2">
    <source>
        <dbReference type="Pfam" id="PF00561"/>
    </source>
</evidence>
<dbReference type="SUPFAM" id="SSF53474">
    <property type="entry name" value="alpha/beta-Hydrolases"/>
    <property type="match status" value="1"/>
</dbReference>
<feature type="chain" id="PRO_5020261802" evidence="1">
    <location>
        <begin position="27"/>
        <end position="326"/>
    </location>
</feature>
<dbReference type="RefSeq" id="WP_131270783.1">
    <property type="nucleotide sequence ID" value="NZ_SJOA01000004.1"/>
</dbReference>
<dbReference type="Pfam" id="PF00561">
    <property type="entry name" value="Abhydrolase_1"/>
    <property type="match status" value="1"/>
</dbReference>
<gene>
    <name evidence="3" type="ORF">E0H85_05105</name>
</gene>
<dbReference type="InterPro" id="IPR029058">
    <property type="entry name" value="AB_hydrolase_fold"/>
</dbReference>
<proteinExistence type="predicted"/>